<dbReference type="InterPro" id="IPR038763">
    <property type="entry name" value="DHH_sf"/>
</dbReference>
<dbReference type="EMBL" id="BMZH01000010">
    <property type="protein sequence ID" value="GHA99625.1"/>
    <property type="molecule type" value="Genomic_DNA"/>
</dbReference>
<comment type="caution">
    <text evidence="1">The sequence shown here is derived from an EMBL/GenBank/DDBJ whole genome shotgun (WGS) entry which is preliminary data.</text>
</comment>
<sequence length="323" mass="34548">MADFDLFNGDADGIFSLLQLRQIEPRPNAERITGVKRDIKLFSRIAGRAGPGDRVTALDISMAKNTAGLTQVLKDGADVFYVDHHQTGAVPQSDRLTVITDDAKETCTAYLIDQHLRGAKAAWAVCGAYGDNFQTLADAITTSRGLDLPMGRLRELGELVNYNAYGLTVEDLHIHPAALFDILLGYDDPVEFLDDAHPIFETLQSGHRADWNVAQSAREIDVSEAGQILSLPSGAASNRIGGLFGNALVDEEPDHGFAVLTELEDGTSYRVSIRAPRGRSSGAAVDIATQFGGGGRAAAAGIDALSEADLARFIDTFRTGFAA</sequence>
<reference evidence="1" key="2">
    <citation type="submission" date="2020-09" db="EMBL/GenBank/DDBJ databases">
        <authorList>
            <person name="Sun Q."/>
            <person name="Kim S."/>
        </authorList>
    </citation>
    <scope>NUCLEOTIDE SEQUENCE</scope>
    <source>
        <strain evidence="1">KCTC 32513</strain>
    </source>
</reference>
<protein>
    <submittedName>
        <fullName evidence="1">Acetyltransferase</fullName>
    </submittedName>
</protein>
<dbReference type="SUPFAM" id="SSF64182">
    <property type="entry name" value="DHH phosphoesterases"/>
    <property type="match status" value="1"/>
</dbReference>
<evidence type="ECO:0000313" key="1">
    <source>
        <dbReference type="EMBL" id="GHA99625.1"/>
    </source>
</evidence>
<gene>
    <name evidence="1" type="ORF">GCM10009069_23030</name>
</gene>
<keyword evidence="2" id="KW-1185">Reference proteome</keyword>
<dbReference type="AlphaFoldDB" id="A0A8J3G2Y5"/>
<name>A0A8J3G2Y5_9PROT</name>
<dbReference type="RefSeq" id="WP_189498588.1">
    <property type="nucleotide sequence ID" value="NZ_BMZH01000010.1"/>
</dbReference>
<organism evidence="1 2">
    <name type="scientific">Algimonas arctica</name>
    <dbReference type="NCBI Taxonomy" id="1479486"/>
    <lineage>
        <taxon>Bacteria</taxon>
        <taxon>Pseudomonadati</taxon>
        <taxon>Pseudomonadota</taxon>
        <taxon>Alphaproteobacteria</taxon>
        <taxon>Maricaulales</taxon>
        <taxon>Robiginitomaculaceae</taxon>
        <taxon>Algimonas</taxon>
    </lineage>
</organism>
<proteinExistence type="predicted"/>
<reference evidence="1" key="1">
    <citation type="journal article" date="2014" name="Int. J. Syst. Evol. Microbiol.">
        <title>Complete genome sequence of Corynebacterium casei LMG S-19264T (=DSM 44701T), isolated from a smear-ripened cheese.</title>
        <authorList>
            <consortium name="US DOE Joint Genome Institute (JGI-PGF)"/>
            <person name="Walter F."/>
            <person name="Albersmeier A."/>
            <person name="Kalinowski J."/>
            <person name="Ruckert C."/>
        </authorList>
    </citation>
    <scope>NUCLEOTIDE SEQUENCE</scope>
    <source>
        <strain evidence="1">KCTC 32513</strain>
    </source>
</reference>
<dbReference type="Proteomes" id="UP000634004">
    <property type="component" value="Unassembled WGS sequence"/>
</dbReference>
<accession>A0A8J3G2Y5</accession>
<evidence type="ECO:0000313" key="2">
    <source>
        <dbReference type="Proteomes" id="UP000634004"/>
    </source>
</evidence>